<comment type="similarity">
    <text evidence="1">Belongs to the C/M/P thioester hydrolase family.</text>
</comment>
<name>A0A246JT10_9SPHN</name>
<proteinExistence type="inferred from homology"/>
<evidence type="ECO:0000313" key="6">
    <source>
        <dbReference type="Proteomes" id="UP000197361"/>
    </source>
</evidence>
<keyword evidence="6" id="KW-1185">Reference proteome</keyword>
<evidence type="ECO:0000256" key="1">
    <source>
        <dbReference type="ARBA" id="ARBA00006538"/>
    </source>
</evidence>
<dbReference type="AlphaFoldDB" id="A0A246JT10"/>
<evidence type="ECO:0000256" key="2">
    <source>
        <dbReference type="ARBA" id="ARBA00022801"/>
    </source>
</evidence>
<dbReference type="PANTHER" id="PTHR11066">
    <property type="entry name" value="ACYL-COA THIOESTERASE"/>
    <property type="match status" value="1"/>
</dbReference>
<dbReference type="GO" id="GO:0009062">
    <property type="term" value="P:fatty acid catabolic process"/>
    <property type="evidence" value="ECO:0007669"/>
    <property type="project" value="TreeGrafter"/>
</dbReference>
<evidence type="ECO:0000259" key="4">
    <source>
        <dbReference type="Pfam" id="PF13622"/>
    </source>
</evidence>
<dbReference type="InterPro" id="IPR025652">
    <property type="entry name" value="TesB_C"/>
</dbReference>
<feature type="domain" description="Acyl-CoA thioesterase 2 C-terminal" evidence="3">
    <location>
        <begin position="195"/>
        <end position="301"/>
    </location>
</feature>
<gene>
    <name evidence="5" type="ORF">CDQ92_15420</name>
</gene>
<dbReference type="CDD" id="cd03445">
    <property type="entry name" value="Thioesterase_II_repeat2"/>
    <property type="match status" value="1"/>
</dbReference>
<dbReference type="EMBL" id="NISK01000003">
    <property type="protein sequence ID" value="OWQ96108.1"/>
    <property type="molecule type" value="Genomic_DNA"/>
</dbReference>
<dbReference type="RefSeq" id="WP_088442200.1">
    <property type="nucleotide sequence ID" value="NZ_BMMC01000001.1"/>
</dbReference>
<dbReference type="Proteomes" id="UP000197361">
    <property type="component" value="Unassembled WGS sequence"/>
</dbReference>
<organism evidence="5 6">
    <name type="scientific">Sphingopyxis bauzanensis</name>
    <dbReference type="NCBI Taxonomy" id="651663"/>
    <lineage>
        <taxon>Bacteria</taxon>
        <taxon>Pseudomonadati</taxon>
        <taxon>Pseudomonadota</taxon>
        <taxon>Alphaproteobacteria</taxon>
        <taxon>Sphingomonadales</taxon>
        <taxon>Sphingomonadaceae</taxon>
        <taxon>Sphingopyxis</taxon>
    </lineage>
</organism>
<dbReference type="CDD" id="cd03444">
    <property type="entry name" value="Thioesterase_II_repeat1"/>
    <property type="match status" value="1"/>
</dbReference>
<dbReference type="SUPFAM" id="SSF54637">
    <property type="entry name" value="Thioesterase/thiol ester dehydrase-isomerase"/>
    <property type="match status" value="2"/>
</dbReference>
<reference evidence="5 6" key="1">
    <citation type="journal article" date="2010" name="Int. J. Syst. Evol. Microbiol.">
        <title>Sphingopyxis bauzanensis sp. nov., a psychrophilic bacterium isolated from soil.</title>
        <authorList>
            <person name="Zhang D.C."/>
            <person name="Liu H.C."/>
            <person name="Xin Y.H."/>
            <person name="Zhou Y.G."/>
            <person name="Schinner F."/>
            <person name="Margesin R."/>
        </authorList>
    </citation>
    <scope>NUCLEOTIDE SEQUENCE [LARGE SCALE GENOMIC DNA]</scope>
    <source>
        <strain evidence="5 6">DSM 22271</strain>
    </source>
</reference>
<comment type="caution">
    <text evidence="5">The sequence shown here is derived from an EMBL/GenBank/DDBJ whole genome shotgun (WGS) entry which is preliminary data.</text>
</comment>
<dbReference type="Gene3D" id="2.40.160.210">
    <property type="entry name" value="Acyl-CoA thioesterase, double hotdog domain"/>
    <property type="match status" value="1"/>
</dbReference>
<evidence type="ECO:0000313" key="5">
    <source>
        <dbReference type="EMBL" id="OWQ96108.1"/>
    </source>
</evidence>
<dbReference type="Pfam" id="PF13622">
    <property type="entry name" value="4HBT_3"/>
    <property type="match status" value="1"/>
</dbReference>
<dbReference type="PANTHER" id="PTHR11066:SF34">
    <property type="entry name" value="ACYL-COENZYME A THIOESTERASE 8"/>
    <property type="match status" value="1"/>
</dbReference>
<dbReference type="InterPro" id="IPR029069">
    <property type="entry name" value="HotDog_dom_sf"/>
</dbReference>
<accession>A0A246JT10</accession>
<keyword evidence="2" id="KW-0378">Hydrolase</keyword>
<evidence type="ECO:0000259" key="3">
    <source>
        <dbReference type="Pfam" id="PF02551"/>
    </source>
</evidence>
<dbReference type="GO" id="GO:0006637">
    <property type="term" value="P:acyl-CoA metabolic process"/>
    <property type="evidence" value="ECO:0007669"/>
    <property type="project" value="InterPro"/>
</dbReference>
<sequence>MSLTPAEIQARVDRAREIQSTFSPEKVVGAVTRLFDLVPAEAPDEYSFPAFSKPTRDRIFGGQVIAQALVAAARTVDPRKSAHSLHAYFLRGGDEAKPLHFRVHRDFDGRSFANRRVVVRQDGKVIFNLTASFHAPEPGAAHQVPMPDLLPPDQCVEFTENLAADPNVSDAQLDRMARLRPFEMRSFRPPSTEKASAHYQWYRLAAPIGDDPLLHRAFLSYASDMGLLSSSLLPHGFTWSTPGLFSTSLDHAMWFHDDIRVDEWFAYVMDSDWTGGARGINRGLVFRQDGTLIASVMQEGLLRLVPPAA</sequence>
<dbReference type="InterPro" id="IPR049449">
    <property type="entry name" value="TesB_ACOT8-like_N"/>
</dbReference>
<dbReference type="InterPro" id="IPR042171">
    <property type="entry name" value="Acyl-CoA_hotdog"/>
</dbReference>
<dbReference type="GO" id="GO:0047617">
    <property type="term" value="F:fatty acyl-CoA hydrolase activity"/>
    <property type="evidence" value="ECO:0007669"/>
    <property type="project" value="InterPro"/>
</dbReference>
<protein>
    <submittedName>
        <fullName evidence="5">Acyl-CoA thioesterase II</fullName>
    </submittedName>
</protein>
<dbReference type="InterPro" id="IPR003703">
    <property type="entry name" value="Acyl_CoA_thio"/>
</dbReference>
<feature type="domain" description="Acyl-CoA thioesterase-like N-terminal HotDog" evidence="4">
    <location>
        <begin position="56"/>
        <end position="134"/>
    </location>
</feature>
<dbReference type="Pfam" id="PF02551">
    <property type="entry name" value="Acyl_CoA_thio"/>
    <property type="match status" value="1"/>
</dbReference>
<dbReference type="OrthoDB" id="9781019at2"/>